<dbReference type="InterPro" id="IPR050491">
    <property type="entry name" value="AmpC-like"/>
</dbReference>
<dbReference type="Gene3D" id="3.40.710.10">
    <property type="entry name" value="DD-peptidase/beta-lactamase superfamily"/>
    <property type="match status" value="1"/>
</dbReference>
<dbReference type="PANTHER" id="PTHR46825:SF15">
    <property type="entry name" value="BETA-LACTAMASE-RELATED DOMAIN-CONTAINING PROTEIN"/>
    <property type="match status" value="1"/>
</dbReference>
<dbReference type="EMBL" id="LNIX01000018">
    <property type="protein sequence ID" value="OXA45342.1"/>
    <property type="molecule type" value="Genomic_DNA"/>
</dbReference>
<dbReference type="OMA" id="KLMRTHI"/>
<evidence type="ECO:0000313" key="3">
    <source>
        <dbReference type="EMBL" id="OXA45342.1"/>
    </source>
</evidence>
<dbReference type="PANTHER" id="PTHR46825">
    <property type="entry name" value="D-ALANYL-D-ALANINE-CARBOXYPEPTIDASE/ENDOPEPTIDASE AMPH"/>
    <property type="match status" value="1"/>
</dbReference>
<dbReference type="AlphaFoldDB" id="A0A226DIH3"/>
<keyword evidence="4" id="KW-1185">Reference proteome</keyword>
<dbReference type="InterPro" id="IPR012338">
    <property type="entry name" value="Beta-lactam/transpept-like"/>
</dbReference>
<comment type="caution">
    <text evidence="3">The sequence shown here is derived from an EMBL/GenBank/DDBJ whole genome shotgun (WGS) entry which is preliminary data.</text>
</comment>
<dbReference type="Proteomes" id="UP000198287">
    <property type="component" value="Unassembled WGS sequence"/>
</dbReference>
<feature type="domain" description="Beta-lactamase-related" evidence="2">
    <location>
        <begin position="36"/>
        <end position="379"/>
    </location>
</feature>
<dbReference type="Pfam" id="PF00144">
    <property type="entry name" value="Beta-lactamase"/>
    <property type="match status" value="1"/>
</dbReference>
<feature type="chain" id="PRO_5012262767" evidence="1">
    <location>
        <begin position="22"/>
        <end position="562"/>
    </location>
</feature>
<evidence type="ECO:0000259" key="2">
    <source>
        <dbReference type="Pfam" id="PF00144"/>
    </source>
</evidence>
<proteinExistence type="predicted"/>
<dbReference type="SUPFAM" id="SSF56601">
    <property type="entry name" value="beta-lactamase/transpeptidase-like"/>
    <property type="match status" value="1"/>
</dbReference>
<reference evidence="3 4" key="1">
    <citation type="submission" date="2015-12" db="EMBL/GenBank/DDBJ databases">
        <title>The genome of Folsomia candida.</title>
        <authorList>
            <person name="Faddeeva A."/>
            <person name="Derks M.F."/>
            <person name="Anvar Y."/>
            <person name="Smit S."/>
            <person name="Van Straalen N."/>
            <person name="Roelofs D."/>
        </authorList>
    </citation>
    <scope>NUCLEOTIDE SEQUENCE [LARGE SCALE GENOMIC DNA]</scope>
    <source>
        <strain evidence="3 4">VU population</strain>
        <tissue evidence="3">Whole body</tissue>
    </source>
</reference>
<protein>
    <submittedName>
        <fullName evidence="3">Beta-lactamase</fullName>
    </submittedName>
</protein>
<evidence type="ECO:0000313" key="4">
    <source>
        <dbReference type="Proteomes" id="UP000198287"/>
    </source>
</evidence>
<name>A0A226DIH3_FOLCA</name>
<accession>A0A226DIH3</accession>
<sequence>MDISILVYFFFASIFIPFISTQNVIPPETQHQIDLFISNVMNQQNVPALAISIIKNNGELLYKTGYGQRDRENRLPADSDTLFSIGSLTKSFTAVIAVKFLHENFPELGQSVLDTPIRTLAPSYDFVLGDRYRSGSVTFRDLLAHRVCYLPEYTGMWVQAYNDSREFFYRQRYSLNYCAFRNAYLYNNGLIAIAGDIIAHLANSTYEDMLSDLLLSIGMTNTTWVKESDDHNNMMQRAVPYYWKDGVLNRYNPELMKGVVLVNAAGGILSSASDMMKYMQFHLNLGQVGDNQIIPAEVMNWLYTPSSLIASGTLKSEINPDSIINLNIAYGLCLDIGVYDGWLRIGHGGYLPPSESLMHLYPELGLGVFIAMSGPGTLRSTSMPNSWIQAQLFEILRGAIKQDVGRFDSFSNKIYTAAPLDLMPLADLSRISTRNQDTNSQAKISPDEAVGTYGSGFNGEMIISFKNNSAGIPQLYWEYGKWGLAWLVQISESNFSIDEWASDFWMMYWANQRGMTNLTLEFADMDNIRYLAEGAQGSTNFTRGLKIDDLPEVPWAPDSCEK</sequence>
<gene>
    <name evidence="3" type="ORF">Fcan01_20037</name>
</gene>
<dbReference type="InterPro" id="IPR001466">
    <property type="entry name" value="Beta-lactam-related"/>
</dbReference>
<feature type="signal peptide" evidence="1">
    <location>
        <begin position="1"/>
        <end position="21"/>
    </location>
</feature>
<organism evidence="3 4">
    <name type="scientific">Folsomia candida</name>
    <name type="common">Springtail</name>
    <dbReference type="NCBI Taxonomy" id="158441"/>
    <lineage>
        <taxon>Eukaryota</taxon>
        <taxon>Metazoa</taxon>
        <taxon>Ecdysozoa</taxon>
        <taxon>Arthropoda</taxon>
        <taxon>Hexapoda</taxon>
        <taxon>Collembola</taxon>
        <taxon>Entomobryomorpha</taxon>
        <taxon>Isotomoidea</taxon>
        <taxon>Isotomidae</taxon>
        <taxon>Proisotominae</taxon>
        <taxon>Folsomia</taxon>
    </lineage>
</organism>
<dbReference type="OrthoDB" id="7773096at2759"/>
<evidence type="ECO:0000256" key="1">
    <source>
        <dbReference type="SAM" id="SignalP"/>
    </source>
</evidence>
<keyword evidence="1" id="KW-0732">Signal</keyword>